<keyword evidence="2" id="KW-1133">Transmembrane helix</keyword>
<keyword evidence="2" id="KW-0472">Membrane</keyword>
<dbReference type="PANTHER" id="PTHR23017">
    <property type="entry name" value="SERPENTINE RECEPTOR, CLASS X"/>
    <property type="match status" value="1"/>
</dbReference>
<evidence type="ECO:0000256" key="2">
    <source>
        <dbReference type="SAM" id="Phobius"/>
    </source>
</evidence>
<keyword evidence="2" id="KW-0812">Transmembrane</keyword>
<feature type="compositionally biased region" description="Polar residues" evidence="1">
    <location>
        <begin position="299"/>
        <end position="311"/>
    </location>
</feature>
<evidence type="ECO:0000313" key="4">
    <source>
        <dbReference type="EMBL" id="KAK6753097.1"/>
    </source>
</evidence>
<feature type="domain" description="7TM GPCR serpentine receptor class x (Srx)" evidence="3">
    <location>
        <begin position="21"/>
        <end position="73"/>
    </location>
</feature>
<gene>
    <name evidence="4" type="primary">Necator_chrV.g17391</name>
    <name evidence="4" type="ORF">RB195_012601</name>
</gene>
<proteinExistence type="predicted"/>
<dbReference type="EMBL" id="JAVFWL010000005">
    <property type="protein sequence ID" value="KAK6753097.1"/>
    <property type="molecule type" value="Genomic_DNA"/>
</dbReference>
<accession>A0ABR1DRN3</accession>
<sequence length="311" mass="35577">MEFANITSDRIAGISIIGGLGVFGLATNGFAMYILIRGGKLSQSFQQLCFSHCIANAIDLMFFLFYCTPMIILLVIISWPIKGRNFLRQRNTTLMISMVWILGFLHFLPYLKAAIPTKKRINQKLQSDQFSSVDECYVVFTANNYLWSFAPNYCGFILGKVLDFGTGVAVFGLIIIFDVFTIFRIRKLITYTGKKTRRKDLKFFVQSCLQFSVFVIKLTCFYFISGFYTIDVVTNHWKVFFTTSFVWQFTHCIDGLILIPFHYSDLRARNKGDPITQAPSAMMSRSRMEQSRVAHHGNVRSSNSSQLGDKQ</sequence>
<feature type="transmembrane region" description="Helical" evidence="2">
    <location>
        <begin position="203"/>
        <end position="225"/>
    </location>
</feature>
<dbReference type="Pfam" id="PF10328">
    <property type="entry name" value="7TM_GPCR_Srx"/>
    <property type="match status" value="2"/>
</dbReference>
<feature type="transmembrane region" description="Helical" evidence="2">
    <location>
        <begin position="164"/>
        <end position="183"/>
    </location>
</feature>
<evidence type="ECO:0000256" key="1">
    <source>
        <dbReference type="SAM" id="MobiDB-lite"/>
    </source>
</evidence>
<comment type="caution">
    <text evidence="4">The sequence shown here is derived from an EMBL/GenBank/DDBJ whole genome shotgun (WGS) entry which is preliminary data.</text>
</comment>
<dbReference type="SUPFAM" id="SSF81321">
    <property type="entry name" value="Family A G protein-coupled receptor-like"/>
    <property type="match status" value="1"/>
</dbReference>
<dbReference type="Proteomes" id="UP001303046">
    <property type="component" value="Unassembled WGS sequence"/>
</dbReference>
<feature type="transmembrane region" description="Helical" evidence="2">
    <location>
        <begin position="57"/>
        <end position="81"/>
    </location>
</feature>
<dbReference type="Gene3D" id="1.20.1070.10">
    <property type="entry name" value="Rhodopsin 7-helix transmembrane proteins"/>
    <property type="match status" value="1"/>
</dbReference>
<name>A0ABR1DRN3_NECAM</name>
<dbReference type="PANTHER" id="PTHR23017:SF3">
    <property type="entry name" value="G-PROTEIN COUPLED RECEPTORS FAMILY 1 PROFILE DOMAIN-CONTAINING PROTEIN"/>
    <property type="match status" value="1"/>
</dbReference>
<protein>
    <recommendedName>
        <fullName evidence="3">7TM GPCR serpentine receptor class x (Srx) domain-containing protein</fullName>
    </recommendedName>
</protein>
<dbReference type="InterPro" id="IPR019430">
    <property type="entry name" value="7TM_GPCR_serpentine_rcpt_Srx"/>
</dbReference>
<feature type="region of interest" description="Disordered" evidence="1">
    <location>
        <begin position="288"/>
        <end position="311"/>
    </location>
</feature>
<reference evidence="4 5" key="1">
    <citation type="submission" date="2023-08" db="EMBL/GenBank/DDBJ databases">
        <title>A Necator americanus chromosomal reference genome.</title>
        <authorList>
            <person name="Ilik V."/>
            <person name="Petrzelkova K.J."/>
            <person name="Pardy F."/>
            <person name="Fuh T."/>
            <person name="Niatou-Singa F.S."/>
            <person name="Gouil Q."/>
            <person name="Baker L."/>
            <person name="Ritchie M.E."/>
            <person name="Jex A.R."/>
            <person name="Gazzola D."/>
            <person name="Li H."/>
            <person name="Toshio Fujiwara R."/>
            <person name="Zhan B."/>
            <person name="Aroian R.V."/>
            <person name="Pafco B."/>
            <person name="Schwarz E.M."/>
        </authorList>
    </citation>
    <scope>NUCLEOTIDE SEQUENCE [LARGE SCALE GENOMIC DNA]</scope>
    <source>
        <strain evidence="4 5">Aroian</strain>
        <tissue evidence="4">Whole animal</tissue>
    </source>
</reference>
<feature type="domain" description="7TM GPCR serpentine receptor class x (Srx)" evidence="3">
    <location>
        <begin position="133"/>
        <end position="262"/>
    </location>
</feature>
<feature type="transmembrane region" description="Helical" evidence="2">
    <location>
        <begin position="93"/>
        <end position="115"/>
    </location>
</feature>
<evidence type="ECO:0000259" key="3">
    <source>
        <dbReference type="Pfam" id="PF10328"/>
    </source>
</evidence>
<keyword evidence="5" id="KW-1185">Reference proteome</keyword>
<organism evidence="4 5">
    <name type="scientific">Necator americanus</name>
    <name type="common">Human hookworm</name>
    <dbReference type="NCBI Taxonomy" id="51031"/>
    <lineage>
        <taxon>Eukaryota</taxon>
        <taxon>Metazoa</taxon>
        <taxon>Ecdysozoa</taxon>
        <taxon>Nematoda</taxon>
        <taxon>Chromadorea</taxon>
        <taxon>Rhabditida</taxon>
        <taxon>Rhabditina</taxon>
        <taxon>Rhabditomorpha</taxon>
        <taxon>Strongyloidea</taxon>
        <taxon>Ancylostomatidae</taxon>
        <taxon>Bunostominae</taxon>
        <taxon>Necator</taxon>
    </lineage>
</organism>
<feature type="transmembrane region" description="Helical" evidence="2">
    <location>
        <begin position="12"/>
        <end position="36"/>
    </location>
</feature>
<feature type="transmembrane region" description="Helical" evidence="2">
    <location>
        <begin position="245"/>
        <end position="263"/>
    </location>
</feature>
<evidence type="ECO:0000313" key="5">
    <source>
        <dbReference type="Proteomes" id="UP001303046"/>
    </source>
</evidence>